<dbReference type="OrthoDB" id="676979at2759"/>
<keyword evidence="10" id="KW-1185">Reference proteome</keyword>
<dbReference type="InterPro" id="IPR001611">
    <property type="entry name" value="Leu-rich_rpt"/>
</dbReference>
<dbReference type="InterPro" id="IPR000483">
    <property type="entry name" value="Cys-rich_flank_reg_C"/>
</dbReference>
<keyword evidence="1" id="KW-0433">Leucine-rich repeat</keyword>
<protein>
    <recommendedName>
        <fullName evidence="8">Fibronectin type-III domain-containing protein</fullName>
    </recommendedName>
</protein>
<dbReference type="SUPFAM" id="SSF49265">
    <property type="entry name" value="Fibronectin type III"/>
    <property type="match status" value="1"/>
</dbReference>
<dbReference type="Gene3D" id="3.80.10.10">
    <property type="entry name" value="Ribonuclease Inhibitor"/>
    <property type="match status" value="1"/>
</dbReference>
<keyword evidence="4" id="KW-1015">Disulfide bond</keyword>
<evidence type="ECO:0000256" key="6">
    <source>
        <dbReference type="SAM" id="MobiDB-lite"/>
    </source>
</evidence>
<evidence type="ECO:0000256" key="1">
    <source>
        <dbReference type="ARBA" id="ARBA00022614"/>
    </source>
</evidence>
<dbReference type="InterPro" id="IPR003961">
    <property type="entry name" value="FN3_dom"/>
</dbReference>
<dbReference type="InterPro" id="IPR036116">
    <property type="entry name" value="FN3_sf"/>
</dbReference>
<dbReference type="SMART" id="SM00369">
    <property type="entry name" value="LRR_TYP"/>
    <property type="match status" value="8"/>
</dbReference>
<dbReference type="Proteomes" id="UP000824540">
    <property type="component" value="Unassembled WGS sequence"/>
</dbReference>
<feature type="region of interest" description="Disordered" evidence="6">
    <location>
        <begin position="447"/>
        <end position="527"/>
    </location>
</feature>
<dbReference type="SMART" id="SM00013">
    <property type="entry name" value="LRRNT"/>
    <property type="match status" value="1"/>
</dbReference>
<keyword evidence="2" id="KW-0732">Signal</keyword>
<dbReference type="PANTHER" id="PTHR45712">
    <property type="entry name" value="AGAP008170-PA"/>
    <property type="match status" value="1"/>
</dbReference>
<feature type="compositionally biased region" description="Basic and acidic residues" evidence="6">
    <location>
        <begin position="1"/>
        <end position="21"/>
    </location>
</feature>
<keyword evidence="3" id="KW-0677">Repeat</keyword>
<dbReference type="GO" id="GO:0005615">
    <property type="term" value="C:extracellular space"/>
    <property type="evidence" value="ECO:0007669"/>
    <property type="project" value="TreeGrafter"/>
</dbReference>
<accession>A0A8T2NX59</accession>
<gene>
    <name evidence="9" type="ORF">JZ751_010421</name>
</gene>
<feature type="region of interest" description="Disordered" evidence="6">
    <location>
        <begin position="1"/>
        <end position="75"/>
    </location>
</feature>
<evidence type="ECO:0000256" key="2">
    <source>
        <dbReference type="ARBA" id="ARBA00022729"/>
    </source>
</evidence>
<feature type="compositionally biased region" description="Pro residues" evidence="6">
    <location>
        <begin position="478"/>
        <end position="495"/>
    </location>
</feature>
<evidence type="ECO:0000256" key="7">
    <source>
        <dbReference type="SAM" id="Phobius"/>
    </source>
</evidence>
<proteinExistence type="predicted"/>
<name>A0A8T2NX59_9TELE</name>
<dbReference type="InterPro" id="IPR050333">
    <property type="entry name" value="SLRP"/>
</dbReference>
<feature type="compositionally biased region" description="Low complexity" evidence="6">
    <location>
        <begin position="65"/>
        <end position="75"/>
    </location>
</feature>
<dbReference type="SMART" id="SM00082">
    <property type="entry name" value="LRRCT"/>
    <property type="match status" value="1"/>
</dbReference>
<keyword evidence="5" id="KW-0325">Glycoprotein</keyword>
<feature type="compositionally biased region" description="Pro residues" evidence="6">
    <location>
        <begin position="508"/>
        <end position="525"/>
    </location>
</feature>
<dbReference type="CDD" id="cd00063">
    <property type="entry name" value="FN3"/>
    <property type="match status" value="1"/>
</dbReference>
<keyword evidence="7" id="KW-1133">Transmembrane helix</keyword>
<evidence type="ECO:0000259" key="8">
    <source>
        <dbReference type="PROSITE" id="PS50853"/>
    </source>
</evidence>
<dbReference type="SUPFAM" id="SSF52058">
    <property type="entry name" value="L domain-like"/>
    <property type="match status" value="1"/>
</dbReference>
<dbReference type="PANTHER" id="PTHR45712:SF16">
    <property type="entry name" value="LEUCINE-RICH REPEAT TRANSMEMBRANE PROTEIN FLRT2"/>
    <property type="match status" value="1"/>
</dbReference>
<dbReference type="SMART" id="SM00060">
    <property type="entry name" value="FN3"/>
    <property type="match status" value="1"/>
</dbReference>
<dbReference type="PROSITE" id="PS51450">
    <property type="entry name" value="LRR"/>
    <property type="match status" value="1"/>
</dbReference>
<keyword evidence="7" id="KW-0472">Membrane</keyword>
<dbReference type="Pfam" id="PF00041">
    <property type="entry name" value="fn3"/>
    <property type="match status" value="1"/>
</dbReference>
<evidence type="ECO:0000256" key="5">
    <source>
        <dbReference type="ARBA" id="ARBA00023180"/>
    </source>
</evidence>
<dbReference type="EMBL" id="JAFBMS010000019">
    <property type="protein sequence ID" value="KAG9344734.1"/>
    <property type="molecule type" value="Genomic_DNA"/>
</dbReference>
<dbReference type="PROSITE" id="PS50853">
    <property type="entry name" value="FN3"/>
    <property type="match status" value="1"/>
</dbReference>
<dbReference type="InterPro" id="IPR000372">
    <property type="entry name" value="LRRNT"/>
</dbReference>
<dbReference type="Gene3D" id="2.60.40.10">
    <property type="entry name" value="Immunoglobulins"/>
    <property type="match status" value="1"/>
</dbReference>
<dbReference type="InterPro" id="IPR003591">
    <property type="entry name" value="Leu-rich_rpt_typical-subtyp"/>
</dbReference>
<reference evidence="9" key="1">
    <citation type="thesis" date="2021" institute="BYU ScholarsArchive" country="Provo, UT, USA">
        <title>Applications of and Algorithms for Genome Assembly and Genomic Analyses with an Emphasis on Marine Teleosts.</title>
        <authorList>
            <person name="Pickett B.D."/>
        </authorList>
    </citation>
    <scope>NUCLEOTIDE SEQUENCE</scope>
    <source>
        <strain evidence="9">HI-2016</strain>
    </source>
</reference>
<dbReference type="AlphaFoldDB" id="A0A8T2NX59"/>
<comment type="caution">
    <text evidence="9">The sequence shown here is derived from an EMBL/GenBank/DDBJ whole genome shotgun (WGS) entry which is preliminary data.</text>
</comment>
<feature type="domain" description="Fibronectin type-III" evidence="8">
    <location>
        <begin position="523"/>
        <end position="623"/>
    </location>
</feature>
<keyword evidence="7" id="KW-0812">Transmembrane</keyword>
<sequence>MAGEVERDRGKERSAEGEGPKRLRCGLKSADRALPSRGRNKHVARESSRPRGSQNRAVRTRKNASGEVASGSVSGCQVRGSLRPLPMELQARLWNTDFGPSFLGSWITLLLSLQVQFHRAQACPEECRCDKIFIYCNERSLTSVPLGIQDGYKTLYLHNNQINNAGFPLELHNVASVETVYLYGNQLDEFPLNLPKNVRVLHLQENNIQTVSRAALAQLSKLEELHLDDNSISTVGVEEGAFREAVSLKLLFLSKNHLSSIPIGLPEGLKELRLDENRIAVIAEEAFRNVSRLERLLLDGNLLTDEGISSPGTFRDLVNLRELSMARNSLTVPPPLPPGDFLYRLSLQENQLMEIPVSTFSHLHQLQKLDISNNQLQSLTQGVFNGLVSLRQLTVRNNHWRCDCSIRWVIMWLKALPPTLNVRGFMCHGPEHARGMAVRELNLDTVQCPEDSSGAPSWSQPTVRPSAPLFPTNAGAATPPPSDPFWSRAPPPQLPEPTDGGRGDEGKPTPPPPPPRPPRPPPHPDPLQISFHVVNGTCIRVSWRSAFPVTAYKVSWVKMSQRLEGKDSNVVQERTVNGDRQRLDLSNLEPKSTYRICVYILDSFNSYRPGDDTICSEATTKASQYRPNNKAGGPEQATQQNASSQLLLAGLIGGAVVVVLVVLLSVFCWHMHKRGRSSSSKWKYNRGRRKDDYCEAGTKKDNSILEMTETSFQIVSLNNEQLLKGDFRIQPIYTPNGKWNDFQHPLGLTRGRGNNESSL</sequence>
<feature type="transmembrane region" description="Helical" evidence="7">
    <location>
        <begin position="646"/>
        <end position="669"/>
    </location>
</feature>
<dbReference type="InterPro" id="IPR032675">
    <property type="entry name" value="LRR_dom_sf"/>
</dbReference>
<evidence type="ECO:0000313" key="9">
    <source>
        <dbReference type="EMBL" id="KAG9344734.1"/>
    </source>
</evidence>
<evidence type="ECO:0000256" key="4">
    <source>
        <dbReference type="ARBA" id="ARBA00023157"/>
    </source>
</evidence>
<organism evidence="9 10">
    <name type="scientific">Albula glossodonta</name>
    <name type="common">roundjaw bonefish</name>
    <dbReference type="NCBI Taxonomy" id="121402"/>
    <lineage>
        <taxon>Eukaryota</taxon>
        <taxon>Metazoa</taxon>
        <taxon>Chordata</taxon>
        <taxon>Craniata</taxon>
        <taxon>Vertebrata</taxon>
        <taxon>Euteleostomi</taxon>
        <taxon>Actinopterygii</taxon>
        <taxon>Neopterygii</taxon>
        <taxon>Teleostei</taxon>
        <taxon>Albuliformes</taxon>
        <taxon>Albulidae</taxon>
        <taxon>Albula</taxon>
    </lineage>
</organism>
<evidence type="ECO:0000256" key="3">
    <source>
        <dbReference type="ARBA" id="ARBA00022737"/>
    </source>
</evidence>
<feature type="non-terminal residue" evidence="9">
    <location>
        <position position="1"/>
    </location>
</feature>
<dbReference type="InterPro" id="IPR013783">
    <property type="entry name" value="Ig-like_fold"/>
</dbReference>
<evidence type="ECO:0000313" key="10">
    <source>
        <dbReference type="Proteomes" id="UP000824540"/>
    </source>
</evidence>
<dbReference type="Pfam" id="PF13855">
    <property type="entry name" value="LRR_8"/>
    <property type="match status" value="3"/>
</dbReference>
<feature type="compositionally biased region" description="Polar residues" evidence="6">
    <location>
        <begin position="454"/>
        <end position="463"/>
    </location>
</feature>